<evidence type="ECO:0000256" key="1">
    <source>
        <dbReference type="SAM" id="MobiDB-lite"/>
    </source>
</evidence>
<dbReference type="EMBL" id="LXQA011380633">
    <property type="protein sequence ID" value="MCI95239.1"/>
    <property type="molecule type" value="Genomic_DNA"/>
</dbReference>
<accession>A0A392W659</accession>
<keyword evidence="3" id="KW-1185">Reference proteome</keyword>
<feature type="non-terminal residue" evidence="2">
    <location>
        <position position="35"/>
    </location>
</feature>
<dbReference type="Proteomes" id="UP000265520">
    <property type="component" value="Unassembled WGS sequence"/>
</dbReference>
<sequence>MSGSTSEPIETNKIPFNYDNLNPTHSEYSGRKAPV</sequence>
<evidence type="ECO:0000313" key="2">
    <source>
        <dbReference type="EMBL" id="MCI95239.1"/>
    </source>
</evidence>
<organism evidence="2 3">
    <name type="scientific">Trifolium medium</name>
    <dbReference type="NCBI Taxonomy" id="97028"/>
    <lineage>
        <taxon>Eukaryota</taxon>
        <taxon>Viridiplantae</taxon>
        <taxon>Streptophyta</taxon>
        <taxon>Embryophyta</taxon>
        <taxon>Tracheophyta</taxon>
        <taxon>Spermatophyta</taxon>
        <taxon>Magnoliopsida</taxon>
        <taxon>eudicotyledons</taxon>
        <taxon>Gunneridae</taxon>
        <taxon>Pentapetalae</taxon>
        <taxon>rosids</taxon>
        <taxon>fabids</taxon>
        <taxon>Fabales</taxon>
        <taxon>Fabaceae</taxon>
        <taxon>Papilionoideae</taxon>
        <taxon>50 kb inversion clade</taxon>
        <taxon>NPAAA clade</taxon>
        <taxon>Hologalegina</taxon>
        <taxon>IRL clade</taxon>
        <taxon>Trifolieae</taxon>
        <taxon>Trifolium</taxon>
    </lineage>
</organism>
<feature type="region of interest" description="Disordered" evidence="1">
    <location>
        <begin position="1"/>
        <end position="35"/>
    </location>
</feature>
<evidence type="ECO:0000313" key="3">
    <source>
        <dbReference type="Proteomes" id="UP000265520"/>
    </source>
</evidence>
<name>A0A392W659_9FABA</name>
<dbReference type="AlphaFoldDB" id="A0A392W659"/>
<reference evidence="2 3" key="1">
    <citation type="journal article" date="2018" name="Front. Plant Sci.">
        <title>Red Clover (Trifolium pratense) and Zigzag Clover (T. medium) - A Picture of Genomic Similarities and Differences.</title>
        <authorList>
            <person name="Dluhosova J."/>
            <person name="Istvanek J."/>
            <person name="Nedelnik J."/>
            <person name="Repkova J."/>
        </authorList>
    </citation>
    <scope>NUCLEOTIDE SEQUENCE [LARGE SCALE GENOMIC DNA]</scope>
    <source>
        <strain evidence="3">cv. 10/8</strain>
        <tissue evidence="2">Leaf</tissue>
    </source>
</reference>
<comment type="caution">
    <text evidence="2">The sequence shown here is derived from an EMBL/GenBank/DDBJ whole genome shotgun (WGS) entry which is preliminary data.</text>
</comment>
<proteinExistence type="predicted"/>
<protein>
    <submittedName>
        <fullName evidence="2">Uncharacterized protein</fullName>
    </submittedName>
</protein>